<dbReference type="InterPro" id="IPR043129">
    <property type="entry name" value="ATPase_NBD"/>
</dbReference>
<sequence length="291" mass="31539">MEKYLAFDLGGTYVKYGIVTEQAEILETSKIKTPKTLDRLLEAMAEISEAHPECEGIAVCSPGAVSDEGIIYGSSAIPFIHGPNMKSQISERTGKQVFLGNDANCAGYAEIWKGAAKGRKDVLVMVIGTGIGGSVFKDGNLHKGANLHGGEFGYMFLTTDIEGDNNVWSRLASTKALVKKVAALKQVDPDTLSGEEIFQLAENGDSICIKALDEFYHYLAVGIYNLQYIYDPEIILIGGGISARKDLIDNINLKLDAILAKVGLAKIKPNIEACTFRQHANLLGAVYGYRR</sequence>
<gene>
    <name evidence="2" type="ORF">FZD51_07690</name>
</gene>
<dbReference type="AlphaFoldDB" id="A0A5D4RJB3"/>
<reference evidence="2 3" key="1">
    <citation type="submission" date="2019-08" db="EMBL/GenBank/DDBJ databases">
        <title>Bacillus genomes from the desert of Cuatro Cienegas, Coahuila.</title>
        <authorList>
            <person name="Olmedo-Alvarez G."/>
        </authorList>
    </citation>
    <scope>NUCLEOTIDE SEQUENCE [LARGE SCALE GENOMIC DNA]</scope>
    <source>
        <strain evidence="2 3">CH446_14T</strain>
    </source>
</reference>
<dbReference type="InterPro" id="IPR000600">
    <property type="entry name" value="ROK"/>
</dbReference>
<evidence type="ECO:0000256" key="1">
    <source>
        <dbReference type="ARBA" id="ARBA00006479"/>
    </source>
</evidence>
<comment type="caution">
    <text evidence="2">The sequence shown here is derived from an EMBL/GenBank/DDBJ whole genome shotgun (WGS) entry which is preliminary data.</text>
</comment>
<protein>
    <submittedName>
        <fullName evidence="2">ROK family protein</fullName>
    </submittedName>
</protein>
<accession>A0A5D4RJB3</accession>
<name>A0A5D4RJB3_9BACI</name>
<dbReference type="EMBL" id="VTER01000003">
    <property type="protein sequence ID" value="TYS50411.1"/>
    <property type="molecule type" value="Genomic_DNA"/>
</dbReference>
<dbReference type="Pfam" id="PF00480">
    <property type="entry name" value="ROK"/>
    <property type="match status" value="1"/>
</dbReference>
<dbReference type="Proteomes" id="UP000322139">
    <property type="component" value="Unassembled WGS sequence"/>
</dbReference>
<organism evidence="2 3">
    <name type="scientific">Bacillus infantis</name>
    <dbReference type="NCBI Taxonomy" id="324767"/>
    <lineage>
        <taxon>Bacteria</taxon>
        <taxon>Bacillati</taxon>
        <taxon>Bacillota</taxon>
        <taxon>Bacilli</taxon>
        <taxon>Bacillales</taxon>
        <taxon>Bacillaceae</taxon>
        <taxon>Bacillus</taxon>
    </lineage>
</organism>
<comment type="similarity">
    <text evidence="1">Belongs to the ROK (NagC/XylR) family.</text>
</comment>
<evidence type="ECO:0000313" key="2">
    <source>
        <dbReference type="EMBL" id="TYS50411.1"/>
    </source>
</evidence>
<evidence type="ECO:0000313" key="3">
    <source>
        <dbReference type="Proteomes" id="UP000322139"/>
    </source>
</evidence>
<dbReference type="SUPFAM" id="SSF53067">
    <property type="entry name" value="Actin-like ATPase domain"/>
    <property type="match status" value="1"/>
</dbReference>
<dbReference type="RefSeq" id="WP_148974213.1">
    <property type="nucleotide sequence ID" value="NZ_VTER01000003.1"/>
</dbReference>
<dbReference type="Gene3D" id="3.30.420.40">
    <property type="match status" value="2"/>
</dbReference>
<dbReference type="PANTHER" id="PTHR18964">
    <property type="entry name" value="ROK (REPRESSOR, ORF, KINASE) FAMILY"/>
    <property type="match status" value="1"/>
</dbReference>
<proteinExistence type="inferred from homology"/>
<dbReference type="CDD" id="cd24152">
    <property type="entry name" value="ASKHA_NBD_ROK-like"/>
    <property type="match status" value="1"/>
</dbReference>
<dbReference type="PANTHER" id="PTHR18964:SF170">
    <property type="entry name" value="SUGAR KINASE"/>
    <property type="match status" value="1"/>
</dbReference>